<accession>A0A1I2E145</accession>
<dbReference type="Proteomes" id="UP000199516">
    <property type="component" value="Unassembled WGS sequence"/>
</dbReference>
<dbReference type="Gene3D" id="3.90.640.20">
    <property type="entry name" value="Heat-shock cognate protein, ATPase"/>
    <property type="match status" value="1"/>
</dbReference>
<gene>
    <name evidence="2" type="ORF">SAMN05192532_10524</name>
</gene>
<dbReference type="OrthoDB" id="5637at2"/>
<organism evidence="2 3">
    <name type="scientific">Alteribacillus iranensis</name>
    <dbReference type="NCBI Taxonomy" id="930128"/>
    <lineage>
        <taxon>Bacteria</taxon>
        <taxon>Bacillati</taxon>
        <taxon>Bacillota</taxon>
        <taxon>Bacilli</taxon>
        <taxon>Bacillales</taxon>
        <taxon>Bacillaceae</taxon>
        <taxon>Alteribacillus</taxon>
    </lineage>
</organism>
<name>A0A1I2E145_9BACI</name>
<dbReference type="InterPro" id="IPR021729">
    <property type="entry name" value="DUF3298"/>
</dbReference>
<reference evidence="2 3" key="1">
    <citation type="submission" date="2016-10" db="EMBL/GenBank/DDBJ databases">
        <authorList>
            <person name="de Groot N.N."/>
        </authorList>
    </citation>
    <scope>NUCLEOTIDE SEQUENCE [LARGE SCALE GENOMIC DNA]</scope>
    <source>
        <strain evidence="2 3">DSM 23995</strain>
    </source>
</reference>
<protein>
    <recommendedName>
        <fullName evidence="1">DUF3298 domain-containing protein</fullName>
    </recommendedName>
</protein>
<dbReference type="InterPro" id="IPR037126">
    <property type="entry name" value="PdaC/RsiV-like_sf"/>
</dbReference>
<dbReference type="AlphaFoldDB" id="A0A1I2E145"/>
<dbReference type="Pfam" id="PF11738">
    <property type="entry name" value="DUF3298"/>
    <property type="match status" value="1"/>
</dbReference>
<evidence type="ECO:0000313" key="2">
    <source>
        <dbReference type="EMBL" id="SFE86386.1"/>
    </source>
</evidence>
<keyword evidence="3" id="KW-1185">Reference proteome</keyword>
<dbReference type="Gene3D" id="3.30.565.40">
    <property type="entry name" value="Fervidobacterium nodosum Rt17-B1 like"/>
    <property type="match status" value="1"/>
</dbReference>
<dbReference type="EMBL" id="FONT01000005">
    <property type="protein sequence ID" value="SFE86386.1"/>
    <property type="molecule type" value="Genomic_DNA"/>
</dbReference>
<evidence type="ECO:0000313" key="3">
    <source>
        <dbReference type="Proteomes" id="UP000199516"/>
    </source>
</evidence>
<proteinExistence type="predicted"/>
<sequence length="224" mass="25560">MNRLSIQNTSLKEMVVIRMERYRLPVPIQTYSMKASKISIYYPQVLLPNPIFQHSINAAILHKVFAMFAGVDELGYYEPGVTELIGNYEMKNNQRGIISFTFTLFANMPSLAHPVDMMDSLTADVQTGKIYPLQDLFVPASNYKDKINACIKKQIKERNIPLLGEFPGISDDQTYYLADKTLIIYFDEYEITPGYVGFPMFPIPSYILEDDIASESPLQILMSN</sequence>
<feature type="domain" description="DUF3298" evidence="1">
    <location>
        <begin position="135"/>
        <end position="204"/>
    </location>
</feature>
<dbReference type="STRING" id="930128.SAMN05192532_10524"/>
<evidence type="ECO:0000259" key="1">
    <source>
        <dbReference type="Pfam" id="PF11738"/>
    </source>
</evidence>